<feature type="domain" description="Cyclin-D1-binding protein 1-like C-terminal" evidence="8">
    <location>
        <begin position="219"/>
        <end position="323"/>
    </location>
</feature>
<dbReference type="Gene3D" id="1.20.1410.10">
    <property type="entry name" value="I/LWEQ domain"/>
    <property type="match status" value="1"/>
</dbReference>
<comment type="similarity">
    <text evidence="3">Belongs to the CCNDBP1 family.</text>
</comment>
<dbReference type="AlphaFoldDB" id="A0A2G5HX92"/>
<evidence type="ECO:0000256" key="3">
    <source>
        <dbReference type="ARBA" id="ARBA00008940"/>
    </source>
</evidence>
<dbReference type="EMBL" id="CP134185">
    <property type="protein sequence ID" value="WPA99209.1"/>
    <property type="molecule type" value="Genomic_DNA"/>
</dbReference>
<evidence type="ECO:0000256" key="1">
    <source>
        <dbReference type="ARBA" id="ARBA00004123"/>
    </source>
</evidence>
<evidence type="ECO:0000256" key="6">
    <source>
        <dbReference type="ARBA" id="ARBA00023306"/>
    </source>
</evidence>
<dbReference type="InterPro" id="IPR026907">
    <property type="entry name" value="GCIP-like"/>
</dbReference>
<evidence type="ECO:0000313" key="12">
    <source>
        <dbReference type="Proteomes" id="UP001302367"/>
    </source>
</evidence>
<comment type="subcellular location">
    <subcellularLocation>
        <location evidence="2">Cytoplasm</location>
    </subcellularLocation>
    <subcellularLocation>
        <location evidence="1">Nucleus</location>
    </subcellularLocation>
</comment>
<feature type="domain" description="Cyclin-D1-binding protein 1-like N-terminal" evidence="7">
    <location>
        <begin position="48"/>
        <end position="197"/>
    </location>
</feature>
<evidence type="ECO:0000256" key="4">
    <source>
        <dbReference type="ARBA" id="ARBA00022490"/>
    </source>
</evidence>
<evidence type="ECO:0000313" key="9">
    <source>
        <dbReference type="EMBL" id="PIA97140.1"/>
    </source>
</evidence>
<keyword evidence="12" id="KW-1185">Reference proteome</keyword>
<evidence type="ECO:0000256" key="5">
    <source>
        <dbReference type="ARBA" id="ARBA00023242"/>
    </source>
</evidence>
<keyword evidence="5" id="KW-0539">Nucleus</keyword>
<dbReference type="GO" id="GO:0005737">
    <property type="term" value="C:cytoplasm"/>
    <property type="evidence" value="ECO:0007669"/>
    <property type="project" value="UniProtKB-SubCell"/>
</dbReference>
<gene>
    <name evidence="9" type="ORF">CB0940_06566</name>
    <name evidence="10" type="ORF">RHO25_003825</name>
</gene>
<organism evidence="9 11">
    <name type="scientific">Cercospora beticola</name>
    <name type="common">Sugarbeet leaf spot fungus</name>
    <dbReference type="NCBI Taxonomy" id="122368"/>
    <lineage>
        <taxon>Eukaryota</taxon>
        <taxon>Fungi</taxon>
        <taxon>Dikarya</taxon>
        <taxon>Ascomycota</taxon>
        <taxon>Pezizomycotina</taxon>
        <taxon>Dothideomycetes</taxon>
        <taxon>Dothideomycetidae</taxon>
        <taxon>Mycosphaerellales</taxon>
        <taxon>Mycosphaerellaceae</taxon>
        <taxon>Cercospora</taxon>
    </lineage>
</organism>
<proteinExistence type="inferred from homology"/>
<keyword evidence="6" id="KW-0131">Cell cycle</keyword>
<keyword evidence="4" id="KW-0963">Cytoplasm</keyword>
<dbReference type="InterPro" id="IPR049318">
    <property type="entry name" value="GCIP_C"/>
</dbReference>
<sequence length="355" mass="39570">MTPSQADLKALKDLIKSTTALLAQFRSSLNAVETTTRIETPPNPLEVLRDSAKLLKAHTTKISLLAINKPFTPSAISKVLRELTGTCLPAMMSAVQICEQEKSTWGTTVGREVARRVRRVFMEVENLLQELQSIADGNAQGATSARDSLSSTGVVWESCDALIELHTLGIAGLAIQKAEQFRETIKDAIFELQEWKEGTNLDTEGVDDALLDSGDEGVDGDADSFDDIFNAANSCPKDRPELKELVDVACGKMKKIVLLYTALDKRRLKTYGSKPTEQRKNVSDLDELIERMSDLQEELDEIAAGFYDLDEDAVKEILEKCVNESREVSQLARLDWAAREDEFTIWRDKWDEAIR</sequence>
<accession>A0A2G5HX92</accession>
<dbReference type="Pfam" id="PF13324">
    <property type="entry name" value="GCIP_N"/>
    <property type="match status" value="1"/>
</dbReference>
<reference evidence="10 12" key="2">
    <citation type="submission" date="2023-09" db="EMBL/GenBank/DDBJ databases">
        <title>Complete-Gapless Cercospora beticola genome.</title>
        <authorList>
            <person name="Wyatt N.A."/>
            <person name="Spanner R.E."/>
            <person name="Bolton M.D."/>
        </authorList>
    </citation>
    <scope>NUCLEOTIDE SEQUENCE [LARGE SCALE GENOMIC DNA]</scope>
    <source>
        <strain evidence="10">Cb09-40</strain>
    </source>
</reference>
<evidence type="ECO:0000313" key="10">
    <source>
        <dbReference type="EMBL" id="WPA99209.1"/>
    </source>
</evidence>
<dbReference type="EMBL" id="LKMD01000102">
    <property type="protein sequence ID" value="PIA97140.1"/>
    <property type="molecule type" value="Genomic_DNA"/>
</dbReference>
<dbReference type="Gene3D" id="1.20.1420.10">
    <property type="entry name" value="Talin, central domain"/>
    <property type="match status" value="1"/>
</dbReference>
<evidence type="ECO:0000256" key="2">
    <source>
        <dbReference type="ARBA" id="ARBA00004496"/>
    </source>
</evidence>
<dbReference type="PANTHER" id="PTHR15492:SF1">
    <property type="entry name" value="CYCLIN-D1-BINDING PROTEIN 1"/>
    <property type="match status" value="1"/>
</dbReference>
<name>A0A2G5HX92_CERBT</name>
<dbReference type="Proteomes" id="UP000230605">
    <property type="component" value="Chromosome 2"/>
</dbReference>
<reference evidence="9 11" key="1">
    <citation type="submission" date="2015-10" db="EMBL/GenBank/DDBJ databases">
        <title>The cercosporin biosynthetic gene cluster was horizontally transferred to several fungal lineages and shown to be expanded in Cercospora beticola based on microsynteny with recipient genomes.</title>
        <authorList>
            <person name="De Jonge R."/>
            <person name="Ebert M.K."/>
            <person name="Suttle J.C."/>
            <person name="Jurick Ii W.M."/>
            <person name="Secor G.A."/>
            <person name="Thomma B.P."/>
            <person name="Van De Peer Y."/>
            <person name="Bolton M.D."/>
        </authorList>
    </citation>
    <scope>NUCLEOTIDE SEQUENCE [LARGE SCALE GENOMIC DNA]</scope>
    <source>
        <strain evidence="9 11">09-40</strain>
    </source>
</reference>
<evidence type="ECO:0000259" key="7">
    <source>
        <dbReference type="Pfam" id="PF13324"/>
    </source>
</evidence>
<evidence type="ECO:0000259" key="8">
    <source>
        <dbReference type="Pfam" id="PF20936"/>
    </source>
</evidence>
<dbReference type="GO" id="GO:0005634">
    <property type="term" value="C:nucleus"/>
    <property type="evidence" value="ECO:0007669"/>
    <property type="project" value="UniProtKB-SubCell"/>
</dbReference>
<dbReference type="OrthoDB" id="4088536at2759"/>
<protein>
    <submittedName>
        <fullName evidence="9">Hypotheticalsprotein</fullName>
    </submittedName>
</protein>
<dbReference type="InterPro" id="IPR049317">
    <property type="entry name" value="GCIP-like_N"/>
</dbReference>
<evidence type="ECO:0000313" key="11">
    <source>
        <dbReference type="Proteomes" id="UP000230605"/>
    </source>
</evidence>
<dbReference type="PANTHER" id="PTHR15492">
    <property type="entry name" value="CYCLIN D1-BINDING PROTEIN 1"/>
    <property type="match status" value="1"/>
</dbReference>
<dbReference type="Pfam" id="PF20936">
    <property type="entry name" value="GCIP_C"/>
    <property type="match status" value="1"/>
</dbReference>
<dbReference type="Proteomes" id="UP001302367">
    <property type="component" value="Chromosome 2"/>
</dbReference>